<sequence>MATHELTSIDIGSLLRIGAVLGALYGALFGVPLGLLSVLLDSGFGLVGAVLIVVISALSVAVSVAITGVAYNLIATLAGGGVKVTLEGAGHGSGHQRR</sequence>
<feature type="transmembrane region" description="Helical" evidence="1">
    <location>
        <begin position="20"/>
        <end position="40"/>
    </location>
</feature>
<keyword evidence="1" id="KW-0812">Transmembrane</keyword>
<reference evidence="2 3" key="1">
    <citation type="submission" date="2016-10" db="EMBL/GenBank/DDBJ databases">
        <authorList>
            <person name="de Groot N.N."/>
        </authorList>
    </citation>
    <scope>NUCLEOTIDE SEQUENCE [LARGE SCALE GENOMIC DNA]</scope>
    <source>
        <strain evidence="2 3">IBRC-M10418</strain>
    </source>
</reference>
<dbReference type="AlphaFoldDB" id="A0A1H6JAY2"/>
<protein>
    <recommendedName>
        <fullName evidence="4">DUF3566 domain-containing protein</fullName>
    </recommendedName>
</protein>
<dbReference type="RefSeq" id="WP_092817327.1">
    <property type="nucleotide sequence ID" value="NZ_FNWU01000008.1"/>
</dbReference>
<accession>A0A1H6JAY2</accession>
<evidence type="ECO:0000313" key="2">
    <source>
        <dbReference type="EMBL" id="SEH56794.1"/>
    </source>
</evidence>
<name>A0A1H6JAY2_9EURY</name>
<keyword evidence="1" id="KW-0472">Membrane</keyword>
<dbReference type="EMBL" id="FNWU01000008">
    <property type="protein sequence ID" value="SEH56794.1"/>
    <property type="molecule type" value="Genomic_DNA"/>
</dbReference>
<organism evidence="2 3">
    <name type="scientific">Halopenitus malekzadehii</name>
    <dbReference type="NCBI Taxonomy" id="1267564"/>
    <lineage>
        <taxon>Archaea</taxon>
        <taxon>Methanobacteriati</taxon>
        <taxon>Methanobacteriota</taxon>
        <taxon>Stenosarchaea group</taxon>
        <taxon>Halobacteria</taxon>
        <taxon>Halobacteriales</taxon>
        <taxon>Haloferacaceae</taxon>
        <taxon>Halopenitus</taxon>
    </lineage>
</organism>
<gene>
    <name evidence="2" type="ORF">SAMN05192561_1082</name>
</gene>
<keyword evidence="1" id="KW-1133">Transmembrane helix</keyword>
<keyword evidence="3" id="KW-1185">Reference proteome</keyword>
<proteinExistence type="predicted"/>
<feature type="transmembrane region" description="Helical" evidence="1">
    <location>
        <begin position="46"/>
        <end position="74"/>
    </location>
</feature>
<evidence type="ECO:0008006" key="4">
    <source>
        <dbReference type="Google" id="ProtNLM"/>
    </source>
</evidence>
<evidence type="ECO:0000256" key="1">
    <source>
        <dbReference type="SAM" id="Phobius"/>
    </source>
</evidence>
<dbReference type="Proteomes" id="UP000199215">
    <property type="component" value="Unassembled WGS sequence"/>
</dbReference>
<evidence type="ECO:0000313" key="3">
    <source>
        <dbReference type="Proteomes" id="UP000199215"/>
    </source>
</evidence>